<evidence type="ECO:0000313" key="2">
    <source>
        <dbReference type="EMBL" id="QIS02002.1"/>
    </source>
</evidence>
<protein>
    <submittedName>
        <fullName evidence="2">Uncharacterized protein</fullName>
    </submittedName>
</protein>
<accession>A0A6G9XM41</accession>
<name>A0A6G9XM41_NOCBR</name>
<dbReference type="EMBL" id="CP046171">
    <property type="protein sequence ID" value="QIS02002.1"/>
    <property type="molecule type" value="Genomic_DNA"/>
</dbReference>
<organism evidence="2 3">
    <name type="scientific">Nocardia brasiliensis</name>
    <dbReference type="NCBI Taxonomy" id="37326"/>
    <lineage>
        <taxon>Bacteria</taxon>
        <taxon>Bacillati</taxon>
        <taxon>Actinomycetota</taxon>
        <taxon>Actinomycetes</taxon>
        <taxon>Mycobacteriales</taxon>
        <taxon>Nocardiaceae</taxon>
        <taxon>Nocardia</taxon>
    </lineage>
</organism>
<reference evidence="2 3" key="1">
    <citation type="journal article" date="2019" name="ACS Chem. Biol.">
        <title>Identification and Mobilization of a Cryptic Antibiotic Biosynthesis Gene Locus from a Human-Pathogenic Nocardia Isolate.</title>
        <authorList>
            <person name="Herisse M."/>
            <person name="Ishida K."/>
            <person name="Porter J.L."/>
            <person name="Howden B."/>
            <person name="Hertweck C."/>
            <person name="Stinear T.P."/>
            <person name="Pidot S.J."/>
        </authorList>
    </citation>
    <scope>NUCLEOTIDE SEQUENCE [LARGE SCALE GENOMIC DNA]</scope>
    <source>
        <strain evidence="2 3">AUSMDU00024985</strain>
    </source>
</reference>
<dbReference type="AlphaFoldDB" id="A0A6G9XM41"/>
<dbReference type="Proteomes" id="UP000501705">
    <property type="component" value="Chromosome"/>
</dbReference>
<gene>
    <name evidence="2" type="ORF">F5X71_06465</name>
</gene>
<sequence>MNHGLVVAIPARTSTTIDPQGAAIMADKTTAQTAIDAALRHFGMPQDAAAKTRNKQHANGFPGAARLDRKSGRLRQRSAVRVAPQRPLRIPGRG</sequence>
<dbReference type="RefSeq" id="WP_167461105.1">
    <property type="nucleotide sequence ID" value="NZ_CP046171.1"/>
</dbReference>
<evidence type="ECO:0000313" key="3">
    <source>
        <dbReference type="Proteomes" id="UP000501705"/>
    </source>
</evidence>
<evidence type="ECO:0000256" key="1">
    <source>
        <dbReference type="SAM" id="MobiDB-lite"/>
    </source>
</evidence>
<proteinExistence type="predicted"/>
<feature type="region of interest" description="Disordered" evidence="1">
    <location>
        <begin position="49"/>
        <end position="94"/>
    </location>
</feature>